<dbReference type="InterPro" id="IPR015415">
    <property type="entry name" value="Spast_Vps4_C"/>
</dbReference>
<feature type="domain" description="Spastin/Vps4 C-terminal" evidence="3">
    <location>
        <begin position="2"/>
        <end position="43"/>
    </location>
</feature>
<name>A0AAD6PRU5_9ROSI</name>
<accession>A0AAD6PRU5</accession>
<dbReference type="GO" id="GO:0005524">
    <property type="term" value="F:ATP binding"/>
    <property type="evidence" value="ECO:0007669"/>
    <property type="project" value="UniProtKB-KW"/>
</dbReference>
<evidence type="ECO:0000313" key="5">
    <source>
        <dbReference type="Proteomes" id="UP001164929"/>
    </source>
</evidence>
<keyword evidence="4" id="KW-0378">Hydrolase</keyword>
<evidence type="ECO:0000256" key="1">
    <source>
        <dbReference type="ARBA" id="ARBA00022741"/>
    </source>
</evidence>
<dbReference type="Proteomes" id="UP001164929">
    <property type="component" value="Chromosome 17"/>
</dbReference>
<evidence type="ECO:0000259" key="3">
    <source>
        <dbReference type="Pfam" id="PF09336"/>
    </source>
</evidence>
<proteinExistence type="predicted"/>
<keyword evidence="2" id="KW-0067">ATP-binding</keyword>
<organism evidence="4 5">
    <name type="scientific">Populus alba x Populus x berolinensis</name>
    <dbReference type="NCBI Taxonomy" id="444605"/>
    <lineage>
        <taxon>Eukaryota</taxon>
        <taxon>Viridiplantae</taxon>
        <taxon>Streptophyta</taxon>
        <taxon>Embryophyta</taxon>
        <taxon>Tracheophyta</taxon>
        <taxon>Spermatophyta</taxon>
        <taxon>Magnoliopsida</taxon>
        <taxon>eudicotyledons</taxon>
        <taxon>Gunneridae</taxon>
        <taxon>Pentapetalae</taxon>
        <taxon>rosids</taxon>
        <taxon>fabids</taxon>
        <taxon>Malpighiales</taxon>
        <taxon>Salicaceae</taxon>
        <taxon>Saliceae</taxon>
        <taxon>Populus</taxon>
    </lineage>
</organism>
<keyword evidence="1" id="KW-0547">Nucleotide-binding</keyword>
<sequence length="45" mass="5180">MPKDEISNDPVAIYDSEEALWKVQRSISQADMEKHGEWFPEFGPA</sequence>
<keyword evidence="5" id="KW-1185">Reference proteome</keyword>
<dbReference type="GO" id="GO:0016787">
    <property type="term" value="F:hydrolase activity"/>
    <property type="evidence" value="ECO:0007669"/>
    <property type="project" value="UniProtKB-KW"/>
</dbReference>
<dbReference type="AlphaFoldDB" id="A0AAD6PRU5"/>
<comment type="caution">
    <text evidence="4">The sequence shown here is derived from an EMBL/GenBank/DDBJ whole genome shotgun (WGS) entry which is preliminary data.</text>
</comment>
<reference evidence="4" key="1">
    <citation type="journal article" date="2023" name="Mol. Ecol. Resour.">
        <title>Chromosome-level genome assembly of a triploid poplar Populus alba 'Berolinensis'.</title>
        <authorList>
            <person name="Chen S."/>
            <person name="Yu Y."/>
            <person name="Wang X."/>
            <person name="Wang S."/>
            <person name="Zhang T."/>
            <person name="Zhou Y."/>
            <person name="He R."/>
            <person name="Meng N."/>
            <person name="Wang Y."/>
            <person name="Liu W."/>
            <person name="Liu Z."/>
            <person name="Liu J."/>
            <person name="Guo Q."/>
            <person name="Huang H."/>
            <person name="Sederoff R.R."/>
            <person name="Wang G."/>
            <person name="Qu G."/>
            <person name="Chen S."/>
        </authorList>
    </citation>
    <scope>NUCLEOTIDE SEQUENCE</scope>
    <source>
        <strain evidence="4">SC-2020</strain>
    </source>
</reference>
<evidence type="ECO:0000256" key="2">
    <source>
        <dbReference type="ARBA" id="ARBA00022840"/>
    </source>
</evidence>
<evidence type="ECO:0000313" key="4">
    <source>
        <dbReference type="EMBL" id="KAJ6958991.1"/>
    </source>
</evidence>
<dbReference type="EMBL" id="JAQIZT010000017">
    <property type="protein sequence ID" value="KAJ6958991.1"/>
    <property type="molecule type" value="Genomic_DNA"/>
</dbReference>
<gene>
    <name evidence="4" type="ORF">NC653_037311</name>
</gene>
<dbReference type="Pfam" id="PF09336">
    <property type="entry name" value="Vps4_C"/>
    <property type="match status" value="1"/>
</dbReference>
<protein>
    <submittedName>
        <fullName evidence="4">P-loop containing nucleoside triphosphate hydrolases superfamily protein</fullName>
    </submittedName>
</protein>